<dbReference type="InterPro" id="IPR000073">
    <property type="entry name" value="AB_hydrolase_1"/>
</dbReference>
<dbReference type="Proteomes" id="UP001597115">
    <property type="component" value="Unassembled WGS sequence"/>
</dbReference>
<sequence length="280" mass="29804">MTLQPSREWTIPGRGGIELFARTWLPEGKPRDTLVIAHGYGEHGGRYGNVVGRLVPLGFAVYAIDHRGHGKSGGKRAIIDRMAWVIDDLHGLVDQVRREQSGGRVKLLGHSMGGAVAFGYALRFPQDLSGLILSGPAIGGVVPKLQRVILRVMSALAPGAGTIALPPEAICRDPAVVAAYVADPLVTTGKVPARTVGEMIAAAGSYRSHAGAMQVPVLIQHGTADALIPVDANRDIYAAIGAGDKTIKTYEVLSHEIYNEPEREEVLDDLVAWLDLHPAA</sequence>
<dbReference type="Gene3D" id="3.40.50.1820">
    <property type="entry name" value="alpha/beta hydrolase"/>
    <property type="match status" value="1"/>
</dbReference>
<gene>
    <name evidence="2" type="ORF">ACFSCW_15580</name>
</gene>
<dbReference type="EMBL" id="JBHUDY010000002">
    <property type="protein sequence ID" value="MFD1613226.1"/>
    <property type="molecule type" value="Genomic_DNA"/>
</dbReference>
<dbReference type="PANTHER" id="PTHR11614">
    <property type="entry name" value="PHOSPHOLIPASE-RELATED"/>
    <property type="match status" value="1"/>
</dbReference>
<evidence type="ECO:0000259" key="1">
    <source>
        <dbReference type="Pfam" id="PF12146"/>
    </source>
</evidence>
<dbReference type="InterPro" id="IPR029058">
    <property type="entry name" value="AB_hydrolase_fold"/>
</dbReference>
<dbReference type="InterPro" id="IPR051044">
    <property type="entry name" value="MAG_DAG_Lipase"/>
</dbReference>
<dbReference type="PRINTS" id="PR00111">
    <property type="entry name" value="ABHYDROLASE"/>
</dbReference>
<reference evidence="3" key="1">
    <citation type="journal article" date="2019" name="Int. J. Syst. Evol. Microbiol.">
        <title>The Global Catalogue of Microorganisms (GCM) 10K type strain sequencing project: providing services to taxonomists for standard genome sequencing and annotation.</title>
        <authorList>
            <consortium name="The Broad Institute Genomics Platform"/>
            <consortium name="The Broad Institute Genome Sequencing Center for Infectious Disease"/>
            <person name="Wu L."/>
            <person name="Ma J."/>
        </authorList>
    </citation>
    <scope>NUCLEOTIDE SEQUENCE [LARGE SCALE GENOMIC DNA]</scope>
    <source>
        <strain evidence="3">CGMCC 1.16275</strain>
    </source>
</reference>
<dbReference type="RefSeq" id="WP_380891105.1">
    <property type="nucleotide sequence ID" value="NZ_JBHUDY010000002.1"/>
</dbReference>
<comment type="caution">
    <text evidence="2">The sequence shown here is derived from an EMBL/GenBank/DDBJ whole genome shotgun (WGS) entry which is preliminary data.</text>
</comment>
<keyword evidence="3" id="KW-1185">Reference proteome</keyword>
<dbReference type="SUPFAM" id="SSF53474">
    <property type="entry name" value="alpha/beta-Hydrolases"/>
    <property type="match status" value="1"/>
</dbReference>
<name>A0ABW4I5G8_9SPHN</name>
<evidence type="ECO:0000313" key="3">
    <source>
        <dbReference type="Proteomes" id="UP001597115"/>
    </source>
</evidence>
<proteinExistence type="predicted"/>
<evidence type="ECO:0000313" key="2">
    <source>
        <dbReference type="EMBL" id="MFD1613226.1"/>
    </source>
</evidence>
<dbReference type="InterPro" id="IPR022742">
    <property type="entry name" value="Hydrolase_4"/>
</dbReference>
<organism evidence="2 3">
    <name type="scientific">Sphingomonas tabacisoli</name>
    <dbReference type="NCBI Taxonomy" id="2249466"/>
    <lineage>
        <taxon>Bacteria</taxon>
        <taxon>Pseudomonadati</taxon>
        <taxon>Pseudomonadota</taxon>
        <taxon>Alphaproteobacteria</taxon>
        <taxon>Sphingomonadales</taxon>
        <taxon>Sphingomonadaceae</taxon>
        <taxon>Sphingomonas</taxon>
    </lineage>
</organism>
<protein>
    <submittedName>
        <fullName evidence="2">Alpha/beta hydrolase</fullName>
    </submittedName>
</protein>
<keyword evidence="2" id="KW-0378">Hydrolase</keyword>
<dbReference type="Pfam" id="PF12146">
    <property type="entry name" value="Hydrolase_4"/>
    <property type="match status" value="1"/>
</dbReference>
<feature type="domain" description="Serine aminopeptidase S33" evidence="1">
    <location>
        <begin position="29"/>
        <end position="262"/>
    </location>
</feature>
<accession>A0ABW4I5G8</accession>
<dbReference type="GO" id="GO:0016787">
    <property type="term" value="F:hydrolase activity"/>
    <property type="evidence" value="ECO:0007669"/>
    <property type="project" value="UniProtKB-KW"/>
</dbReference>